<evidence type="ECO:0000313" key="3">
    <source>
        <dbReference type="Proteomes" id="UP000324974"/>
    </source>
</evidence>
<proteinExistence type="predicted"/>
<sequence>MKSVRTLAFAALVALVLPLAAEDKKEAKFDAEKMSGDWTVTAGKKAGQAIGDDAKKGAYTITKDKITLKEGDKTLFVFSYTLDTKASPVAIDMEIAESAIDGIKGTKAKGIVELTGDELKLTYDAMGGDRPKKFDDDKAFVFTLKKKK</sequence>
<dbReference type="Proteomes" id="UP000324974">
    <property type="component" value="Chromosome"/>
</dbReference>
<gene>
    <name evidence="2" type="ORF">PX52LOC_05039</name>
</gene>
<protein>
    <submittedName>
        <fullName evidence="2">TIGR03067 domain-containing protein</fullName>
    </submittedName>
</protein>
<dbReference type="AlphaFoldDB" id="A0A5C1AHC2"/>
<dbReference type="NCBIfam" id="TIGR03067">
    <property type="entry name" value="Planc_TIGR03067"/>
    <property type="match status" value="1"/>
</dbReference>
<keyword evidence="1" id="KW-0732">Signal</keyword>
<keyword evidence="3" id="KW-1185">Reference proteome</keyword>
<dbReference type="KEGG" id="lrs:PX52LOC_05039"/>
<evidence type="ECO:0000256" key="1">
    <source>
        <dbReference type="SAM" id="SignalP"/>
    </source>
</evidence>
<feature type="signal peptide" evidence="1">
    <location>
        <begin position="1"/>
        <end position="21"/>
    </location>
</feature>
<dbReference type="OrthoDB" id="290116at2"/>
<reference evidence="3" key="1">
    <citation type="submission" date="2019-08" db="EMBL/GenBank/DDBJ databases">
        <title>Limnoglobus roseus gen. nov., sp. nov., a novel freshwater planctomycete with a giant genome from the family Gemmataceae.</title>
        <authorList>
            <person name="Kulichevskaya I.S."/>
            <person name="Naumoff D.G."/>
            <person name="Miroshnikov K."/>
            <person name="Ivanova A."/>
            <person name="Philippov D.A."/>
            <person name="Hakobyan A."/>
            <person name="Rijpstra I.C."/>
            <person name="Sinninghe Damste J.S."/>
            <person name="Liesack W."/>
            <person name="Dedysh S.N."/>
        </authorList>
    </citation>
    <scope>NUCLEOTIDE SEQUENCE [LARGE SCALE GENOMIC DNA]</scope>
    <source>
        <strain evidence="3">PX52</strain>
    </source>
</reference>
<evidence type="ECO:0000313" key="2">
    <source>
        <dbReference type="EMBL" id="QEL18025.1"/>
    </source>
</evidence>
<dbReference type="InterPro" id="IPR017504">
    <property type="entry name" value="CHP03067_Planctomycetes"/>
</dbReference>
<accession>A0A5C1AHC2</accession>
<organism evidence="2 3">
    <name type="scientific">Limnoglobus roseus</name>
    <dbReference type="NCBI Taxonomy" id="2598579"/>
    <lineage>
        <taxon>Bacteria</taxon>
        <taxon>Pseudomonadati</taxon>
        <taxon>Planctomycetota</taxon>
        <taxon>Planctomycetia</taxon>
        <taxon>Gemmatales</taxon>
        <taxon>Gemmataceae</taxon>
        <taxon>Limnoglobus</taxon>
    </lineage>
</organism>
<dbReference type="EMBL" id="CP042425">
    <property type="protein sequence ID" value="QEL18025.1"/>
    <property type="molecule type" value="Genomic_DNA"/>
</dbReference>
<name>A0A5C1AHC2_9BACT</name>
<dbReference type="RefSeq" id="WP_149112566.1">
    <property type="nucleotide sequence ID" value="NZ_CP042425.1"/>
</dbReference>
<feature type="chain" id="PRO_5022982337" evidence="1">
    <location>
        <begin position="22"/>
        <end position="148"/>
    </location>
</feature>